<dbReference type="AlphaFoldDB" id="A0A822L9I8"/>
<dbReference type="PANTHER" id="PTHR34985">
    <property type="entry name" value="SLR0554 PROTEIN"/>
    <property type="match status" value="1"/>
</dbReference>
<comment type="caution">
    <text evidence="2">The sequence shown here is derived from an EMBL/GenBank/DDBJ whole genome shotgun (WGS) entry which is preliminary data.</text>
</comment>
<name>A0A822L9I8_MICAE</name>
<proteinExistence type="predicted"/>
<evidence type="ECO:0000313" key="3">
    <source>
        <dbReference type="Proteomes" id="UP000005806"/>
    </source>
</evidence>
<accession>A0A822L9I8</accession>
<dbReference type="PANTHER" id="PTHR34985:SF1">
    <property type="entry name" value="SLR0554 PROTEIN"/>
    <property type="match status" value="1"/>
</dbReference>
<organism evidence="2 3">
    <name type="scientific">Microcystis aeruginosa PCC 9432</name>
    <dbReference type="NCBI Taxonomy" id="1160280"/>
    <lineage>
        <taxon>Bacteria</taxon>
        <taxon>Bacillati</taxon>
        <taxon>Cyanobacteriota</taxon>
        <taxon>Cyanophyceae</taxon>
        <taxon>Oscillatoriophycideae</taxon>
        <taxon>Chroococcales</taxon>
        <taxon>Microcystaceae</taxon>
        <taxon>Microcystis</taxon>
    </lineage>
</organism>
<dbReference type="InterPro" id="IPR007936">
    <property type="entry name" value="VapE-like_dom"/>
</dbReference>
<dbReference type="Proteomes" id="UP000005806">
    <property type="component" value="Unassembled WGS sequence"/>
</dbReference>
<reference evidence="2 3" key="1">
    <citation type="submission" date="2012-04" db="EMBL/GenBank/DDBJ databases">
        <authorList>
            <person name="Genoscope - CEA"/>
        </authorList>
    </citation>
    <scope>NUCLEOTIDE SEQUENCE [LARGE SCALE GENOMIC DNA]</scope>
    <source>
        <strain evidence="2 3">9432</strain>
    </source>
</reference>
<dbReference type="Pfam" id="PF05272">
    <property type="entry name" value="VapE-like_dom"/>
    <property type="match status" value="1"/>
</dbReference>
<feature type="domain" description="Virulence-associated protein E-like" evidence="1">
    <location>
        <begin position="234"/>
        <end position="441"/>
    </location>
</feature>
<dbReference type="EMBL" id="CAIH01000127">
    <property type="protein sequence ID" value="CCH92195.1"/>
    <property type="molecule type" value="Genomic_DNA"/>
</dbReference>
<protein>
    <recommendedName>
        <fullName evidence="1">Virulence-associated protein E-like domain-containing protein</fullName>
    </recommendedName>
</protein>
<evidence type="ECO:0000313" key="2">
    <source>
        <dbReference type="EMBL" id="CCH92195.1"/>
    </source>
</evidence>
<evidence type="ECO:0000259" key="1">
    <source>
        <dbReference type="Pfam" id="PF05272"/>
    </source>
</evidence>
<gene>
    <name evidence="2" type="ORF">MICCA_2120002</name>
</gene>
<sequence length="515" mass="60271">MEVVPKQNNNLKLMIPNNNGHVKPPTIGDISQFSEFVIANYLHLLDRPEKGEKGKYICPNCEEPKLSIKQSGPKKGIAYDCYGCHEPKKIAYKLRELNGEFNKKSDSSPTQKSSLQKDLLQVSKDLKQFISGEPDDDDQEDKLRIIKPEHTLSLIQEIIKGKELKYNLRSKEIELQGKVLNLDTFRMKLQKSHGIFIKNRDIMIEALYSEAKDNEYDPIKLFLEQCYRNYDPEVDENFNITEVTQVLFGVSDPLYCQYFYRWLIGLIKRIWEPGCKFDEAFVLQGEPDCYKSSFFKTLGGEYFTDAMMSTDKDGLLTMAKNWIIEWSELDHFTAKTYHGIIKSFLSRSDDFYREPYAREAISHPRCSMIVGSTNRDTFLNDPTGNRRFWIIPIPKKHKIAIDYLQAQREKLLGWAVWKYLDGESCVLPEEFKALQVEANKQWENNDSWEDELAEFLDRETDLSTLECLNRLEKEGYPVNFGRSDEMRMGDILRKSGFSRKRIQRGEKRIYRYLKD</sequence>
<dbReference type="RefSeq" id="WP_004158323.1">
    <property type="nucleotide sequence ID" value="NZ_HE972564.1"/>
</dbReference>